<name>A0ABT0K223_9ACTN</name>
<protein>
    <submittedName>
        <fullName evidence="1">Uncharacterized protein</fullName>
    </submittedName>
</protein>
<reference evidence="1 2" key="1">
    <citation type="submission" date="2022-04" db="EMBL/GenBank/DDBJ databases">
        <title>Genome diversity in the genus Frankia.</title>
        <authorList>
            <person name="Carlos-Shanley C."/>
            <person name="Hahn D."/>
        </authorList>
    </citation>
    <scope>NUCLEOTIDE SEQUENCE [LARGE SCALE GENOMIC DNA]</scope>
    <source>
        <strain evidence="1 2">Ag45/Mut15</strain>
    </source>
</reference>
<proteinExistence type="predicted"/>
<evidence type="ECO:0000313" key="2">
    <source>
        <dbReference type="Proteomes" id="UP001201873"/>
    </source>
</evidence>
<organism evidence="1 2">
    <name type="scientific">Frankia umida</name>
    <dbReference type="NCBI Taxonomy" id="573489"/>
    <lineage>
        <taxon>Bacteria</taxon>
        <taxon>Bacillati</taxon>
        <taxon>Actinomycetota</taxon>
        <taxon>Actinomycetes</taxon>
        <taxon>Frankiales</taxon>
        <taxon>Frankiaceae</taxon>
        <taxon>Frankia</taxon>
    </lineage>
</organism>
<sequence>MESFADTDIPPELAQLIPRGGVADALVQAQWAEEEIEAAGKRHPGQQDLLFHSFTLLVPTLTRMATEFVYRSHCREILERVVRGEDTGRGTAAEVCCLCADISRTVPLTSPAAGLYFRMWAIAFPGRPIAEDRRMHHEALDGSRIDDFENLARARLSVAGRRIGSFECTGKHHGQRVSCRFTNSPS</sequence>
<keyword evidence="2" id="KW-1185">Reference proteome</keyword>
<gene>
    <name evidence="1" type="ORF">MXD59_19090</name>
</gene>
<dbReference type="EMBL" id="JALKFT010000022">
    <property type="protein sequence ID" value="MCK9877856.1"/>
    <property type="molecule type" value="Genomic_DNA"/>
</dbReference>
<comment type="caution">
    <text evidence="1">The sequence shown here is derived from an EMBL/GenBank/DDBJ whole genome shotgun (WGS) entry which is preliminary data.</text>
</comment>
<dbReference type="RefSeq" id="WP_248826029.1">
    <property type="nucleotide sequence ID" value="NZ_JALKFT010000022.1"/>
</dbReference>
<evidence type="ECO:0000313" key="1">
    <source>
        <dbReference type="EMBL" id="MCK9877856.1"/>
    </source>
</evidence>
<dbReference type="Proteomes" id="UP001201873">
    <property type="component" value="Unassembled WGS sequence"/>
</dbReference>
<accession>A0ABT0K223</accession>